<evidence type="ECO:0000313" key="2">
    <source>
        <dbReference type="EMBL" id="KAL3424266.1"/>
    </source>
</evidence>
<dbReference type="PANTHER" id="PTHR31642">
    <property type="entry name" value="TRICHOTHECENE 3-O-ACETYLTRANSFERASE"/>
    <property type="match status" value="1"/>
</dbReference>
<reference evidence="2 3" key="1">
    <citation type="submission" date="2024-06" db="EMBL/GenBank/DDBJ databases">
        <title>Complete genome of Phlyctema vagabunda strain 19-DSS-EL-015.</title>
        <authorList>
            <person name="Fiorenzani C."/>
        </authorList>
    </citation>
    <scope>NUCLEOTIDE SEQUENCE [LARGE SCALE GENOMIC DNA]</scope>
    <source>
        <strain evidence="2 3">19-DSS-EL-015</strain>
    </source>
</reference>
<dbReference type="Gene3D" id="3.30.559.10">
    <property type="entry name" value="Chloramphenicol acetyltransferase-like domain"/>
    <property type="match status" value="2"/>
</dbReference>
<comment type="caution">
    <text evidence="2">The sequence shown here is derived from an EMBL/GenBank/DDBJ whole genome shotgun (WGS) entry which is preliminary data.</text>
</comment>
<name>A0ABR4PMW7_9HELO</name>
<gene>
    <name evidence="2" type="ORF">PVAG01_03547</name>
</gene>
<dbReference type="Proteomes" id="UP001629113">
    <property type="component" value="Unassembled WGS sequence"/>
</dbReference>
<keyword evidence="1 2" id="KW-0808">Transferase</keyword>
<dbReference type="InterPro" id="IPR023213">
    <property type="entry name" value="CAT-like_dom_sf"/>
</dbReference>
<dbReference type="InterPro" id="IPR050317">
    <property type="entry name" value="Plant_Fungal_Acyltransferase"/>
</dbReference>
<dbReference type="PANTHER" id="PTHR31642:SF310">
    <property type="entry name" value="FATTY ALCOHOL:CAFFEOYL-COA ACYLTRANSFERASE"/>
    <property type="match status" value="1"/>
</dbReference>
<proteinExistence type="predicted"/>
<keyword evidence="3" id="KW-1185">Reference proteome</keyword>
<dbReference type="EMBL" id="JBFCZG010000003">
    <property type="protein sequence ID" value="KAL3424266.1"/>
    <property type="molecule type" value="Genomic_DNA"/>
</dbReference>
<accession>A0ABR4PMW7</accession>
<sequence length="509" mass="55733">MDHALSFDAQITSTSDISPATRNLDETTIPLSIIDCTVSYFSRCACVFFFDPPAEPEAPIAVSHLKKSLSATLDAYRQWCGRLSYTTPRKDGGHTTRYRRINVTFNMASPTGIPFVTAVSPRSLSDFIPASDERRTSSKAWDVSELPATELVPKTPLSLSRPATEDSPNVLVQYTSFSCGSSALGIAITHGLADAQSLATFVKDWAVTSRAMLDSPSLPELQPLFEPGLLDQQAAGDIDASVPDMAIVQKARDLPCLRQDWYLDTPGNPSTMRPSDWSSQDLTSLSPGVPIKWESWNFKAKLSHQILHFSSAKIQNLSQSASDRFPGQALSKLEILLAHLWQCIAGARQVEQDQMTLTLSLRSRLGLPARFLGSPIMLAAVPCPVTAPVIHDTLQKFTPDAIKAHLHDAAFEVSPHRLWQAMLGSKSMIVTTWLHLDLNQLDFGPGMGSVRFALPEMGGDGLIEIMETPGLVQGKWWEKGVDVMCVLEEQAMRRMLSDKDLFGGGSHLG</sequence>
<organism evidence="2 3">
    <name type="scientific">Phlyctema vagabunda</name>
    <dbReference type="NCBI Taxonomy" id="108571"/>
    <lineage>
        <taxon>Eukaryota</taxon>
        <taxon>Fungi</taxon>
        <taxon>Dikarya</taxon>
        <taxon>Ascomycota</taxon>
        <taxon>Pezizomycotina</taxon>
        <taxon>Leotiomycetes</taxon>
        <taxon>Helotiales</taxon>
        <taxon>Dermateaceae</taxon>
        <taxon>Phlyctema</taxon>
    </lineage>
</organism>
<dbReference type="GO" id="GO:0016740">
    <property type="term" value="F:transferase activity"/>
    <property type="evidence" value="ECO:0007669"/>
    <property type="project" value="UniProtKB-KW"/>
</dbReference>
<evidence type="ECO:0000313" key="3">
    <source>
        <dbReference type="Proteomes" id="UP001629113"/>
    </source>
</evidence>
<dbReference type="Pfam" id="PF02458">
    <property type="entry name" value="Transferase"/>
    <property type="match status" value="1"/>
</dbReference>
<protein>
    <submittedName>
        <fullName evidence="2">Transferase</fullName>
    </submittedName>
</protein>
<evidence type="ECO:0000256" key="1">
    <source>
        <dbReference type="ARBA" id="ARBA00022679"/>
    </source>
</evidence>